<dbReference type="PROSITE" id="PS51257">
    <property type="entry name" value="PROKAR_LIPOPROTEIN"/>
    <property type="match status" value="1"/>
</dbReference>
<keyword evidence="4" id="KW-1185">Reference proteome</keyword>
<dbReference type="KEGG" id="rhp:LPB142_03060"/>
<keyword evidence="1" id="KW-0732">Signal</keyword>
<evidence type="ECO:0000313" key="3">
    <source>
        <dbReference type="EMBL" id="AOZ68418.1"/>
    </source>
</evidence>
<dbReference type="Gene3D" id="2.40.128.270">
    <property type="match status" value="1"/>
</dbReference>
<dbReference type="Pfam" id="PF03724">
    <property type="entry name" value="META"/>
    <property type="match status" value="1"/>
</dbReference>
<evidence type="ECO:0000259" key="2">
    <source>
        <dbReference type="Pfam" id="PF03724"/>
    </source>
</evidence>
<dbReference type="AlphaFoldDB" id="A0A1D9M9D0"/>
<sequence>MMKLAPALAFALLALAACREEAPADPLAALPVGGEWRVTELAGAPVPAGVPVTLGRPEAGLIAGSSGCNRYNARIEPREGKLHFGALAGTRMMCPPEVMAVEQAFHSTFTRIDGARMAGEVLELTRGETVVLRALR</sequence>
<gene>
    <name evidence="3" type="ORF">LPB142_03060</name>
</gene>
<dbReference type="InterPro" id="IPR005184">
    <property type="entry name" value="DUF306_Meta_HslJ"/>
</dbReference>
<dbReference type="Proteomes" id="UP000176562">
    <property type="component" value="Chromosome"/>
</dbReference>
<proteinExistence type="predicted"/>
<feature type="signal peptide" evidence="1">
    <location>
        <begin position="1"/>
        <end position="16"/>
    </location>
</feature>
<dbReference type="EMBL" id="CP017781">
    <property type="protein sequence ID" value="AOZ68418.1"/>
    <property type="molecule type" value="Genomic_DNA"/>
</dbReference>
<accession>A0A1D9M9D0</accession>
<feature type="chain" id="PRO_5009443499" description="DUF306 domain-containing protein" evidence="1">
    <location>
        <begin position="17"/>
        <end position="136"/>
    </location>
</feature>
<dbReference type="PANTHER" id="PTHR35535">
    <property type="entry name" value="HEAT SHOCK PROTEIN HSLJ"/>
    <property type="match status" value="1"/>
</dbReference>
<protein>
    <recommendedName>
        <fullName evidence="2">DUF306 domain-containing protein</fullName>
    </recommendedName>
</protein>
<evidence type="ECO:0000313" key="4">
    <source>
        <dbReference type="Proteomes" id="UP000176562"/>
    </source>
</evidence>
<name>A0A1D9M9D0_9RHOB</name>
<evidence type="ECO:0000256" key="1">
    <source>
        <dbReference type="SAM" id="SignalP"/>
    </source>
</evidence>
<dbReference type="STRING" id="1850250.LPB142_03060"/>
<reference evidence="3 4" key="1">
    <citation type="submission" date="2016-10" db="EMBL/GenBank/DDBJ databases">
        <title>Rhodobacter sp. LPB0142, isolated from sea water.</title>
        <authorList>
            <person name="Kim E."/>
            <person name="Yi H."/>
        </authorList>
    </citation>
    <scope>NUCLEOTIDE SEQUENCE [LARGE SCALE GENOMIC DNA]</scope>
    <source>
        <strain evidence="3 4">LPB0142</strain>
    </source>
</reference>
<feature type="domain" description="DUF306" evidence="2">
    <location>
        <begin position="33"/>
        <end position="129"/>
    </location>
</feature>
<dbReference type="InterPro" id="IPR038670">
    <property type="entry name" value="HslJ-like_sf"/>
</dbReference>
<dbReference type="PANTHER" id="PTHR35535:SF1">
    <property type="entry name" value="HEAT SHOCK PROTEIN HSLJ"/>
    <property type="match status" value="1"/>
</dbReference>
<organism evidence="3 4">
    <name type="scientific">Rhodobacter xanthinilyticus</name>
    <dbReference type="NCBI Taxonomy" id="1850250"/>
    <lineage>
        <taxon>Bacteria</taxon>
        <taxon>Pseudomonadati</taxon>
        <taxon>Pseudomonadota</taxon>
        <taxon>Alphaproteobacteria</taxon>
        <taxon>Rhodobacterales</taxon>
        <taxon>Rhodobacter group</taxon>
        <taxon>Rhodobacter</taxon>
    </lineage>
</organism>
<dbReference type="InterPro" id="IPR053147">
    <property type="entry name" value="Hsp_HslJ-like"/>
</dbReference>